<feature type="transmembrane region" description="Helical" evidence="2">
    <location>
        <begin position="250"/>
        <end position="271"/>
    </location>
</feature>
<sequence length="422" mass="45105">MRINAVEKRSMRLMDAVVILLLSLTLLIPIGLGPVWGETVAPESASEAEAFMEEGAETWPEGDAGSEAGYDETGGVESGGEEEVTFVTHTEKARVLSVVERIPAPEEQINLEQTVQLEILTGKFKGQITETINVLSGNYIYELPVEEGDKVMIHIEEYLDNGDFVIYVSDYVRDTYIYWLGAFFLLLLVAIGRMQGVKTIVTLGITLALIYKVLLPALLAGYSPIMITVGIAVIINIVTYLVISGVRRKSFAAMIGATLGVIIAGVLAYGVGSMVRLTGLSGEEAGMLMYIPQGTQFNFKELMFSGILLGALGAVMDVAMSVSSAIDEVHRANPLLKSKALFGAGMTVGKDIMGTMSNTLILAYTGSSIPLLLIFMAYDTPLAGIINLDLIATEIVRSLAGTIGLVLTIPITAVIAVGLKGK</sequence>
<feature type="transmembrane region" description="Helical" evidence="2">
    <location>
        <begin position="398"/>
        <end position="419"/>
    </location>
</feature>
<feature type="transmembrane region" description="Helical" evidence="2">
    <location>
        <begin position="360"/>
        <end position="378"/>
    </location>
</feature>
<feature type="transmembrane region" description="Helical" evidence="2">
    <location>
        <begin position="225"/>
        <end position="243"/>
    </location>
</feature>
<feature type="transmembrane region" description="Helical" evidence="2">
    <location>
        <begin position="199"/>
        <end position="219"/>
    </location>
</feature>
<reference evidence="3 4" key="1">
    <citation type="submission" date="2016-10" db="EMBL/GenBank/DDBJ databases">
        <authorList>
            <person name="de Groot N.N."/>
        </authorList>
    </citation>
    <scope>NUCLEOTIDE SEQUENCE [LARGE SCALE GENOMIC DNA]</scope>
    <source>
        <strain evidence="3 4">DSM 2784</strain>
    </source>
</reference>
<dbReference type="PANTHER" id="PTHR41771:SF1">
    <property type="entry name" value="MEMBRANE PROTEIN"/>
    <property type="match status" value="1"/>
</dbReference>
<dbReference type="Proteomes" id="UP000199208">
    <property type="component" value="Unassembled WGS sequence"/>
</dbReference>
<evidence type="ECO:0000313" key="3">
    <source>
        <dbReference type="EMBL" id="SCZ81383.1"/>
    </source>
</evidence>
<evidence type="ECO:0000313" key="4">
    <source>
        <dbReference type="Proteomes" id="UP000199208"/>
    </source>
</evidence>
<keyword evidence="2" id="KW-0472">Membrane</keyword>
<dbReference type="PANTHER" id="PTHR41771">
    <property type="entry name" value="MEMBRANE PROTEIN-RELATED"/>
    <property type="match status" value="1"/>
</dbReference>
<feature type="transmembrane region" description="Helical" evidence="2">
    <location>
        <begin position="176"/>
        <end position="192"/>
    </location>
</feature>
<dbReference type="EMBL" id="FMWL01000018">
    <property type="protein sequence ID" value="SCZ81383.1"/>
    <property type="molecule type" value="Genomic_DNA"/>
</dbReference>
<keyword evidence="2" id="KW-0812">Transmembrane</keyword>
<organism evidence="3 4">
    <name type="scientific">Acidaminobacter hydrogenoformans DSM 2784</name>
    <dbReference type="NCBI Taxonomy" id="1120920"/>
    <lineage>
        <taxon>Bacteria</taxon>
        <taxon>Bacillati</taxon>
        <taxon>Bacillota</taxon>
        <taxon>Clostridia</taxon>
        <taxon>Peptostreptococcales</taxon>
        <taxon>Acidaminobacteraceae</taxon>
        <taxon>Acidaminobacter</taxon>
    </lineage>
</organism>
<dbReference type="Pfam" id="PF07907">
    <property type="entry name" value="YibE_F"/>
    <property type="match status" value="1"/>
</dbReference>
<keyword evidence="4" id="KW-1185">Reference proteome</keyword>
<feature type="region of interest" description="Disordered" evidence="1">
    <location>
        <begin position="51"/>
        <end position="81"/>
    </location>
</feature>
<dbReference type="RefSeq" id="WP_207646477.1">
    <property type="nucleotide sequence ID" value="NZ_FMWL01000018.1"/>
</dbReference>
<protein>
    <submittedName>
        <fullName evidence="3">Uncharacterized membrane protein</fullName>
    </submittedName>
</protein>
<dbReference type="AlphaFoldDB" id="A0A1G5S4X6"/>
<keyword evidence="2" id="KW-1133">Transmembrane helix</keyword>
<evidence type="ECO:0000256" key="1">
    <source>
        <dbReference type="SAM" id="MobiDB-lite"/>
    </source>
</evidence>
<feature type="transmembrane region" description="Helical" evidence="2">
    <location>
        <begin position="302"/>
        <end position="322"/>
    </location>
</feature>
<accession>A0A1G5S4X6</accession>
<gene>
    <name evidence="3" type="ORF">SAMN03080599_02765</name>
</gene>
<name>A0A1G5S4X6_9FIRM</name>
<evidence type="ECO:0000256" key="2">
    <source>
        <dbReference type="SAM" id="Phobius"/>
    </source>
</evidence>
<proteinExistence type="predicted"/>
<dbReference type="InterPro" id="IPR012507">
    <property type="entry name" value="YibE_F"/>
</dbReference>